<dbReference type="AlphaFoldDB" id="A0A7G3ZBI0"/>
<dbReference type="GO" id="GO:0033588">
    <property type="term" value="C:elongator holoenzyme complex"/>
    <property type="evidence" value="ECO:0007669"/>
    <property type="project" value="InterPro"/>
</dbReference>
<dbReference type="Gene3D" id="3.40.50.300">
    <property type="entry name" value="P-loop containing nucleotide triphosphate hydrolases"/>
    <property type="match status" value="1"/>
</dbReference>
<organism evidence="10 11">
    <name type="scientific">Torulaspora globosa</name>
    <dbReference type="NCBI Taxonomy" id="48254"/>
    <lineage>
        <taxon>Eukaryota</taxon>
        <taxon>Fungi</taxon>
        <taxon>Dikarya</taxon>
        <taxon>Ascomycota</taxon>
        <taxon>Saccharomycotina</taxon>
        <taxon>Saccharomycetes</taxon>
        <taxon>Saccharomycetales</taxon>
        <taxon>Saccharomycetaceae</taxon>
        <taxon>Torulaspora</taxon>
    </lineage>
</organism>
<reference evidence="10 11" key="1">
    <citation type="submission" date="2020-06" db="EMBL/GenBank/DDBJ databases">
        <title>The yeast mating-type switching endonuclease HO is a domesticated member of an unorthodox homing genetic element family.</title>
        <authorList>
            <person name="Coughlan A.Y."/>
            <person name="Lombardi L."/>
            <person name="Braun-Galleani S."/>
            <person name="Martos A.R."/>
            <person name="Galeote V."/>
            <person name="Bigey F."/>
            <person name="Dequin S."/>
            <person name="Byrne K.P."/>
            <person name="Wolfe K.H."/>
        </authorList>
    </citation>
    <scope>NUCLEOTIDE SEQUENCE [LARGE SCALE GENOMIC DNA]</scope>
    <source>
        <strain evidence="10 11">CBS764</strain>
    </source>
</reference>
<dbReference type="UniPathway" id="UPA00988"/>
<proteinExistence type="inferred from homology"/>
<sequence>MSFRKRGEVINGGNPGIRAVRQVLPNATPRDGTAARTSFMAGRPLARGEVRSPALSDRMQRLSVRDREISAKPGEASENGLDAGHQGVRPSPSSSHQTTSTGSSHLDKVLGHAGLPLGNSLLVEEMGTTDFSSVLSKLFAAQGIAHNRVESAAGIGNTHLLVLSIDQNFAKELPGVYRGSRKEVKKSKIAEEESKVTVQNLTGKTNPTRYKDLKIAWRYKLADEGDDADKPSNTQAEDENKLYSNQFDITTRLMPAPTASEITFVSPLQPPQTVLAQLEQVIKKNDRKLVRIIWPSLLHPAMYPPSMFSMAKIMPLLHGVRSLVKKYENRCVMFSSLSSDMVDETLIFQIENSFDSVMKLEPFGQEMIQFLEKAYKSQPNKVQQGLLHIAKLPVFSDRGEMHVINSSYAFKNSKRKFEIEEWGIPVEDVDEPNENTVSMQARTGAAEELSKQTSVALDF</sequence>
<evidence type="ECO:0000256" key="7">
    <source>
        <dbReference type="ARBA" id="ARBA00022694"/>
    </source>
</evidence>
<evidence type="ECO:0000256" key="9">
    <source>
        <dbReference type="SAM" id="MobiDB-lite"/>
    </source>
</evidence>
<dbReference type="OrthoDB" id="289162at2759"/>
<gene>
    <name evidence="10" type="ORF">HG536_0A06810</name>
</gene>
<accession>A0A7G3ZBI0</accession>
<comment type="pathway">
    <text evidence="3">tRNA modification; 5-methoxycarbonylmethyl-2-thiouridine-tRNA biosynthesis.</text>
</comment>
<dbReference type="GO" id="GO:0008023">
    <property type="term" value="C:transcription elongation factor complex"/>
    <property type="evidence" value="ECO:0007669"/>
    <property type="project" value="TreeGrafter"/>
</dbReference>
<dbReference type="InterPro" id="IPR027417">
    <property type="entry name" value="P-loop_NTPase"/>
</dbReference>
<comment type="similarity">
    <text evidence="4">Belongs to the ELP4 family.</text>
</comment>
<evidence type="ECO:0000313" key="11">
    <source>
        <dbReference type="Proteomes" id="UP000515788"/>
    </source>
</evidence>
<dbReference type="EMBL" id="CP059246">
    <property type="protein sequence ID" value="QLL30866.1"/>
    <property type="molecule type" value="Genomic_DNA"/>
</dbReference>
<dbReference type="GO" id="GO:0005737">
    <property type="term" value="C:cytoplasm"/>
    <property type="evidence" value="ECO:0007669"/>
    <property type="project" value="UniProtKB-SubCell"/>
</dbReference>
<evidence type="ECO:0000313" key="10">
    <source>
        <dbReference type="EMBL" id="QLL30866.1"/>
    </source>
</evidence>
<dbReference type="CDD" id="cd19494">
    <property type="entry name" value="Elp4"/>
    <property type="match status" value="1"/>
</dbReference>
<comment type="subcellular location">
    <subcellularLocation>
        <location evidence="2">Cytoplasm</location>
    </subcellularLocation>
    <subcellularLocation>
        <location evidence="1">Nucleus</location>
    </subcellularLocation>
</comment>
<keyword evidence="11" id="KW-1185">Reference proteome</keyword>
<dbReference type="KEGG" id="tgb:HG536_0A06810"/>
<dbReference type="RefSeq" id="XP_037137541.1">
    <property type="nucleotide sequence ID" value="XM_037281646.1"/>
</dbReference>
<evidence type="ECO:0000256" key="1">
    <source>
        <dbReference type="ARBA" id="ARBA00004123"/>
    </source>
</evidence>
<keyword evidence="8" id="KW-0539">Nucleus</keyword>
<protein>
    <recommendedName>
        <fullName evidence="5">Elongator complex protein 4</fullName>
    </recommendedName>
</protein>
<keyword evidence="7" id="KW-0819">tRNA processing</keyword>
<feature type="compositionally biased region" description="Basic and acidic residues" evidence="9">
    <location>
        <begin position="58"/>
        <end position="70"/>
    </location>
</feature>
<dbReference type="GO" id="GO:0002098">
    <property type="term" value="P:tRNA wobble uridine modification"/>
    <property type="evidence" value="ECO:0007669"/>
    <property type="project" value="InterPro"/>
</dbReference>
<dbReference type="Proteomes" id="UP000515788">
    <property type="component" value="Chromosome 1"/>
</dbReference>
<evidence type="ECO:0000256" key="3">
    <source>
        <dbReference type="ARBA" id="ARBA00005043"/>
    </source>
</evidence>
<dbReference type="Pfam" id="PF05625">
    <property type="entry name" value="PAXNEB"/>
    <property type="match status" value="1"/>
</dbReference>
<name>A0A7G3ZBI0_9SACH</name>
<dbReference type="PANTHER" id="PTHR12896:SF1">
    <property type="entry name" value="ELONGATOR COMPLEX PROTEIN 4"/>
    <property type="match status" value="1"/>
</dbReference>
<evidence type="ECO:0000256" key="4">
    <source>
        <dbReference type="ARBA" id="ARBA00007573"/>
    </source>
</evidence>
<dbReference type="PANTHER" id="PTHR12896">
    <property type="entry name" value="PAX6 NEIGHBOR PROTEIN PAXNEB"/>
    <property type="match status" value="1"/>
</dbReference>
<evidence type="ECO:0000256" key="8">
    <source>
        <dbReference type="ARBA" id="ARBA00023242"/>
    </source>
</evidence>
<evidence type="ECO:0000256" key="5">
    <source>
        <dbReference type="ARBA" id="ARBA00020265"/>
    </source>
</evidence>
<dbReference type="GeneID" id="59323963"/>
<feature type="region of interest" description="Disordered" evidence="9">
    <location>
        <begin position="27"/>
        <end position="110"/>
    </location>
</feature>
<feature type="compositionally biased region" description="Low complexity" evidence="9">
    <location>
        <begin position="90"/>
        <end position="104"/>
    </location>
</feature>
<dbReference type="InterPro" id="IPR008728">
    <property type="entry name" value="Elongator_complex_protein_4"/>
</dbReference>
<evidence type="ECO:0000256" key="6">
    <source>
        <dbReference type="ARBA" id="ARBA00022490"/>
    </source>
</evidence>
<keyword evidence="6" id="KW-0963">Cytoplasm</keyword>
<evidence type="ECO:0000256" key="2">
    <source>
        <dbReference type="ARBA" id="ARBA00004496"/>
    </source>
</evidence>